<dbReference type="OrthoDB" id="6482909at2759"/>
<organism evidence="2">
    <name type="scientific">Loa loa</name>
    <name type="common">Eye worm</name>
    <name type="synonym">Filaria loa</name>
    <dbReference type="NCBI Taxonomy" id="7209"/>
    <lineage>
        <taxon>Eukaryota</taxon>
        <taxon>Metazoa</taxon>
        <taxon>Ecdysozoa</taxon>
        <taxon>Nematoda</taxon>
        <taxon>Chromadorea</taxon>
        <taxon>Rhabditida</taxon>
        <taxon>Spirurina</taxon>
        <taxon>Spiruromorpha</taxon>
        <taxon>Filarioidea</taxon>
        <taxon>Onchocercidae</taxon>
        <taxon>Loa</taxon>
    </lineage>
</organism>
<dbReference type="Pfam" id="PF00651">
    <property type="entry name" value="BTB"/>
    <property type="match status" value="1"/>
</dbReference>
<gene>
    <name evidence="2" type="ORF">LOAG_10048</name>
</gene>
<proteinExistence type="predicted"/>
<sequence>MFHLKEHNFQQHCNSIGQYLRELRVKRDSSTADVEIICAQMQIDFLHSNIGVIYSNYIRTMVKCNQTPFRILLLNFQYKVISAIIDWMYTGEIQVTVKEYGEYLKVVNNLGIHKLQQNLENTLQVFAEESDCIICCINIATDPECSVSSMVQGIICQKFATIMNTLSDNDIQKLTLNAIKALLASPYIKSKGKIDVVNFTLQWLKNSAHLPFLGAVLRSFYIKTPRSNQLIPLIQHLRRLNQKLPKSCPSSIHIDFYNKSMVDSSDIRKYAKSSNVIGSNSSANESEKEPACEDTEIRKMVGSPMDTSYITEINKLPSFEELIKVN</sequence>
<dbReference type="CTD" id="9947488"/>
<dbReference type="Gene3D" id="3.30.710.10">
    <property type="entry name" value="Potassium Channel Kv1.1, Chain A"/>
    <property type="match status" value="1"/>
</dbReference>
<evidence type="ECO:0000259" key="1">
    <source>
        <dbReference type="PROSITE" id="PS50097"/>
    </source>
</evidence>
<accession>A0A1S0TS72</accession>
<dbReference type="EMBL" id="JH712675">
    <property type="protein sequence ID" value="EFO18448.1"/>
    <property type="molecule type" value="Genomic_DNA"/>
</dbReference>
<feature type="domain" description="BTB" evidence="1">
    <location>
        <begin position="32"/>
        <end position="97"/>
    </location>
</feature>
<dbReference type="RefSeq" id="XP_003145623.1">
    <property type="nucleotide sequence ID" value="XM_003145575.1"/>
</dbReference>
<dbReference type="OMA" id="WMYTGEI"/>
<reference evidence="2" key="1">
    <citation type="submission" date="2012-04" db="EMBL/GenBank/DDBJ databases">
        <title>The Genome Sequence of Loa loa.</title>
        <authorList>
            <consortium name="The Broad Institute Genome Sequencing Platform"/>
            <consortium name="Broad Institute Genome Sequencing Center for Infectious Disease"/>
            <person name="Nutman T.B."/>
            <person name="Fink D.L."/>
            <person name="Russ C."/>
            <person name="Young S."/>
            <person name="Zeng Q."/>
            <person name="Gargeya S."/>
            <person name="Alvarado L."/>
            <person name="Berlin A."/>
            <person name="Chapman S.B."/>
            <person name="Chen Z."/>
            <person name="Freedman E."/>
            <person name="Gellesch M."/>
            <person name="Goldberg J."/>
            <person name="Griggs A."/>
            <person name="Gujja S."/>
            <person name="Heilman E.R."/>
            <person name="Heiman D."/>
            <person name="Howarth C."/>
            <person name="Mehta T."/>
            <person name="Neiman D."/>
            <person name="Pearson M."/>
            <person name="Roberts A."/>
            <person name="Saif S."/>
            <person name="Shea T."/>
            <person name="Shenoy N."/>
            <person name="Sisk P."/>
            <person name="Stolte C."/>
            <person name="Sykes S."/>
            <person name="White J."/>
            <person name="Yandava C."/>
            <person name="Haas B."/>
            <person name="Henn M.R."/>
            <person name="Nusbaum C."/>
            <person name="Birren B."/>
        </authorList>
    </citation>
    <scope>NUCLEOTIDE SEQUENCE [LARGE SCALE GENOMIC DNA]</scope>
</reference>
<dbReference type="GeneID" id="9947488"/>
<dbReference type="AlphaFoldDB" id="A0A1S0TS72"/>
<dbReference type="SUPFAM" id="SSF54695">
    <property type="entry name" value="POZ domain"/>
    <property type="match status" value="1"/>
</dbReference>
<name>A0A1S0TS72_LOALO</name>
<evidence type="ECO:0000313" key="2">
    <source>
        <dbReference type="EMBL" id="EFO18448.1"/>
    </source>
</evidence>
<dbReference type="KEGG" id="loa:LOAG_10048"/>
<protein>
    <recommendedName>
        <fullName evidence="1">BTB domain-containing protein</fullName>
    </recommendedName>
</protein>
<dbReference type="InterPro" id="IPR011333">
    <property type="entry name" value="SKP1/BTB/POZ_sf"/>
</dbReference>
<dbReference type="InterPro" id="IPR000210">
    <property type="entry name" value="BTB/POZ_dom"/>
</dbReference>
<dbReference type="PANTHER" id="PTHR45632">
    <property type="entry name" value="LD33804P"/>
    <property type="match status" value="1"/>
</dbReference>
<dbReference type="PROSITE" id="PS50097">
    <property type="entry name" value="BTB"/>
    <property type="match status" value="1"/>
</dbReference>
<dbReference type="InParanoid" id="A0A1S0TS72"/>